<dbReference type="InterPro" id="IPR011051">
    <property type="entry name" value="RmlC_Cupin_sf"/>
</dbReference>
<dbReference type="AlphaFoldDB" id="A0A6P1YN07"/>
<keyword evidence="1" id="KW-0732">Signal</keyword>
<feature type="signal peptide" evidence="1">
    <location>
        <begin position="1"/>
        <end position="33"/>
    </location>
</feature>
<dbReference type="Pfam" id="PF07883">
    <property type="entry name" value="Cupin_2"/>
    <property type="match status" value="1"/>
</dbReference>
<evidence type="ECO:0000256" key="1">
    <source>
        <dbReference type="SAM" id="SignalP"/>
    </source>
</evidence>
<keyword evidence="4" id="KW-1185">Reference proteome</keyword>
<evidence type="ECO:0000313" key="3">
    <source>
        <dbReference type="EMBL" id="QIB34699.1"/>
    </source>
</evidence>
<dbReference type="CDD" id="cd02233">
    <property type="entry name" value="cupin_HNL-like"/>
    <property type="match status" value="1"/>
</dbReference>
<evidence type="ECO:0000313" key="4">
    <source>
        <dbReference type="Proteomes" id="UP000464751"/>
    </source>
</evidence>
<dbReference type="SUPFAM" id="SSF51182">
    <property type="entry name" value="RmlC-like cupins"/>
    <property type="match status" value="1"/>
</dbReference>
<feature type="chain" id="PRO_5026981864" evidence="1">
    <location>
        <begin position="34"/>
        <end position="166"/>
    </location>
</feature>
<dbReference type="KEGG" id="apra:G3A50_14010"/>
<dbReference type="Proteomes" id="UP000464751">
    <property type="component" value="Chromosome"/>
</dbReference>
<dbReference type="PANTHER" id="PTHR43698">
    <property type="entry name" value="RIBD C-TERMINAL DOMAIN CONTAINING PROTEIN"/>
    <property type="match status" value="1"/>
</dbReference>
<sequence length="166" mass="17355">MTTILRTLGRGLVVSRLLPVLGALLASAPGALAADVAVTQAGSQPATTGAPANFTGTVHVSGRFQGTPPARVGGGTVSFAPGARTAWHTHPLGQTLIVTMGVGLVQQWDGPAQEIRPGDTVWIPPNVKHWHGASPTNGMTHIAISETLDGKTVEWMEHVSDEQYQR</sequence>
<dbReference type="EMBL" id="CP048630">
    <property type="protein sequence ID" value="QIB34699.1"/>
    <property type="molecule type" value="Genomic_DNA"/>
</dbReference>
<name>A0A6P1YN07_9HYPH</name>
<organism evidence="3 4">
    <name type="scientific">Ancylobacter pratisalsi</name>
    <dbReference type="NCBI Taxonomy" id="1745854"/>
    <lineage>
        <taxon>Bacteria</taxon>
        <taxon>Pseudomonadati</taxon>
        <taxon>Pseudomonadota</taxon>
        <taxon>Alphaproteobacteria</taxon>
        <taxon>Hyphomicrobiales</taxon>
        <taxon>Xanthobacteraceae</taxon>
        <taxon>Ancylobacter</taxon>
    </lineage>
</organism>
<feature type="domain" description="Cupin type-2" evidence="2">
    <location>
        <begin position="76"/>
        <end position="132"/>
    </location>
</feature>
<reference evidence="3 4" key="1">
    <citation type="submission" date="2020-02" db="EMBL/GenBank/DDBJ databases">
        <authorList>
            <person name="Li G."/>
        </authorList>
    </citation>
    <scope>NUCLEOTIDE SEQUENCE [LARGE SCALE GENOMIC DNA]</scope>
    <source>
        <strain evidence="3 4">DSM 102029</strain>
    </source>
</reference>
<dbReference type="InterPro" id="IPR047263">
    <property type="entry name" value="HNL-like_cupin"/>
</dbReference>
<protein>
    <submittedName>
        <fullName evidence="3">Cupin domain-containing protein</fullName>
    </submittedName>
</protein>
<dbReference type="PANTHER" id="PTHR43698:SF1">
    <property type="entry name" value="BLL4564 PROTEIN"/>
    <property type="match status" value="1"/>
</dbReference>
<gene>
    <name evidence="3" type="ORF">G3A50_14010</name>
</gene>
<accession>A0A6P1YN07</accession>
<dbReference type="InterPro" id="IPR013096">
    <property type="entry name" value="Cupin_2"/>
</dbReference>
<proteinExistence type="predicted"/>
<dbReference type="Gene3D" id="2.60.120.10">
    <property type="entry name" value="Jelly Rolls"/>
    <property type="match status" value="1"/>
</dbReference>
<dbReference type="InterPro" id="IPR014710">
    <property type="entry name" value="RmlC-like_jellyroll"/>
</dbReference>
<evidence type="ECO:0000259" key="2">
    <source>
        <dbReference type="Pfam" id="PF07883"/>
    </source>
</evidence>
<dbReference type="RefSeq" id="WP_163075842.1">
    <property type="nucleotide sequence ID" value="NZ_CP048630.1"/>
</dbReference>